<dbReference type="Proteomes" id="UP000709295">
    <property type="component" value="Unassembled WGS sequence"/>
</dbReference>
<name>A0A8J5IF26_9STRA</name>
<protein>
    <submittedName>
        <fullName evidence="1">Uncharacterized protein</fullName>
    </submittedName>
</protein>
<organism evidence="1 2">
    <name type="scientific">Phytophthora aleatoria</name>
    <dbReference type="NCBI Taxonomy" id="2496075"/>
    <lineage>
        <taxon>Eukaryota</taxon>
        <taxon>Sar</taxon>
        <taxon>Stramenopiles</taxon>
        <taxon>Oomycota</taxon>
        <taxon>Peronosporomycetes</taxon>
        <taxon>Peronosporales</taxon>
        <taxon>Peronosporaceae</taxon>
        <taxon>Phytophthora</taxon>
    </lineage>
</organism>
<proteinExistence type="predicted"/>
<gene>
    <name evidence="1" type="ORF">JG688_00010273</name>
</gene>
<dbReference type="AlphaFoldDB" id="A0A8J5IF26"/>
<evidence type="ECO:0000313" key="1">
    <source>
        <dbReference type="EMBL" id="KAG6959025.1"/>
    </source>
</evidence>
<sequence>MGADVSRPEMHYRTFLFLSDTRALNIMRLKLSFTKQLTHVYVEPKALVYASHAWTSIWLVCAAPVACLPLHHFTGQV</sequence>
<reference evidence="1" key="1">
    <citation type="submission" date="2021-01" db="EMBL/GenBank/DDBJ databases">
        <title>Phytophthora aleatoria, a newly-described species from Pinus radiata is distinct from Phytophthora cactorum isolates based on comparative genomics.</title>
        <authorList>
            <person name="Mcdougal R."/>
            <person name="Panda P."/>
            <person name="Williams N."/>
            <person name="Studholme D.J."/>
        </authorList>
    </citation>
    <scope>NUCLEOTIDE SEQUENCE</scope>
    <source>
        <strain evidence="1">NZFS 4037</strain>
    </source>
</reference>
<accession>A0A8J5IF26</accession>
<evidence type="ECO:0000313" key="2">
    <source>
        <dbReference type="Proteomes" id="UP000709295"/>
    </source>
</evidence>
<dbReference type="EMBL" id="JAENGY010000638">
    <property type="protein sequence ID" value="KAG6959025.1"/>
    <property type="molecule type" value="Genomic_DNA"/>
</dbReference>
<keyword evidence="2" id="KW-1185">Reference proteome</keyword>
<comment type="caution">
    <text evidence="1">The sequence shown here is derived from an EMBL/GenBank/DDBJ whole genome shotgun (WGS) entry which is preliminary data.</text>
</comment>